<protein>
    <submittedName>
        <fullName evidence="1">Uncharacterized protein</fullName>
    </submittedName>
</protein>
<reference evidence="1 2" key="1">
    <citation type="submission" date="2017-11" db="EMBL/GenBank/DDBJ databases">
        <title>Genome-resolved metagenomics identifies genetic mobility, metabolic interactions, and unexpected diversity in perchlorate-reducing communities.</title>
        <authorList>
            <person name="Barnum T.P."/>
            <person name="Figueroa I.A."/>
            <person name="Carlstrom C.I."/>
            <person name="Lucas L.N."/>
            <person name="Engelbrektson A.L."/>
            <person name="Coates J.D."/>
        </authorList>
    </citation>
    <scope>NUCLEOTIDE SEQUENCE [LARGE SCALE GENOMIC DNA]</scope>
    <source>
        <strain evidence="1">BM706</strain>
    </source>
</reference>
<sequence>MFFKKKAKREIIQKFHSIQKKTIKLVSLCEKSSPQSSDNTDSQFFRIFNTSKDIFNIINLKKAGNRNDHYIQNMSLIYMNINTTLYNIFFLYRPEENSLIRDYLDNVREILEIYESVMFHLLERPNISRENYGKRELFQERILKLIKDNKSEEKREAFAVVSQLETELNTLELLIKKIVY</sequence>
<evidence type="ECO:0000313" key="2">
    <source>
        <dbReference type="Proteomes" id="UP000234857"/>
    </source>
</evidence>
<dbReference type="AlphaFoldDB" id="A0A2N5ZNG9"/>
<dbReference type="EMBL" id="PKTG01000002">
    <property type="protein sequence ID" value="PLX20192.1"/>
    <property type="molecule type" value="Genomic_DNA"/>
</dbReference>
<proteinExistence type="predicted"/>
<gene>
    <name evidence="1" type="ORF">C0601_00025</name>
</gene>
<organism evidence="1 2">
    <name type="scientific">Muiribacterium halophilum</name>
    <dbReference type="NCBI Taxonomy" id="2053465"/>
    <lineage>
        <taxon>Bacteria</taxon>
        <taxon>Candidatus Muiribacteriota</taxon>
        <taxon>Candidatus Muiribacteriia</taxon>
        <taxon>Candidatus Muiribacteriales</taxon>
        <taxon>Candidatus Muiribacteriaceae</taxon>
        <taxon>Candidatus Muiribacterium</taxon>
    </lineage>
</organism>
<evidence type="ECO:0000313" key="1">
    <source>
        <dbReference type="EMBL" id="PLX20192.1"/>
    </source>
</evidence>
<dbReference type="Proteomes" id="UP000234857">
    <property type="component" value="Unassembled WGS sequence"/>
</dbReference>
<comment type="caution">
    <text evidence="1">The sequence shown here is derived from an EMBL/GenBank/DDBJ whole genome shotgun (WGS) entry which is preliminary data.</text>
</comment>
<name>A0A2N5ZNG9_MUIH1</name>
<accession>A0A2N5ZNG9</accession>